<dbReference type="Proteomes" id="UP000287651">
    <property type="component" value="Unassembled WGS sequence"/>
</dbReference>
<dbReference type="InterPro" id="IPR005162">
    <property type="entry name" value="Retrotrans_gag_dom"/>
</dbReference>
<comment type="caution">
    <text evidence="3">The sequence shown here is derived from an EMBL/GenBank/DDBJ whole genome shotgun (WGS) entry which is preliminary data.</text>
</comment>
<accession>A0A426Y4J3</accession>
<feature type="region of interest" description="Disordered" evidence="1">
    <location>
        <begin position="195"/>
        <end position="215"/>
    </location>
</feature>
<evidence type="ECO:0000256" key="1">
    <source>
        <dbReference type="SAM" id="MobiDB-lite"/>
    </source>
</evidence>
<organism evidence="3 4">
    <name type="scientific">Ensete ventricosum</name>
    <name type="common">Abyssinian banana</name>
    <name type="synonym">Musa ensete</name>
    <dbReference type="NCBI Taxonomy" id="4639"/>
    <lineage>
        <taxon>Eukaryota</taxon>
        <taxon>Viridiplantae</taxon>
        <taxon>Streptophyta</taxon>
        <taxon>Embryophyta</taxon>
        <taxon>Tracheophyta</taxon>
        <taxon>Spermatophyta</taxon>
        <taxon>Magnoliopsida</taxon>
        <taxon>Liliopsida</taxon>
        <taxon>Zingiberales</taxon>
        <taxon>Musaceae</taxon>
        <taxon>Ensete</taxon>
    </lineage>
</organism>
<protein>
    <recommendedName>
        <fullName evidence="2">Retrotransposon gag domain-containing protein</fullName>
    </recommendedName>
</protein>
<reference evidence="3 4" key="1">
    <citation type="journal article" date="2014" name="Agronomy (Basel)">
        <title>A Draft Genome Sequence for Ensete ventricosum, the Drought-Tolerant Tree Against Hunger.</title>
        <authorList>
            <person name="Harrison J."/>
            <person name="Moore K.A."/>
            <person name="Paszkiewicz K."/>
            <person name="Jones T."/>
            <person name="Grant M."/>
            <person name="Ambacheew D."/>
            <person name="Muzemil S."/>
            <person name="Studholme D.J."/>
        </authorList>
    </citation>
    <scope>NUCLEOTIDE SEQUENCE [LARGE SCALE GENOMIC DNA]</scope>
</reference>
<feature type="domain" description="Retrotransposon gag" evidence="2">
    <location>
        <begin position="260"/>
        <end position="328"/>
    </location>
</feature>
<dbReference type="PANTHER" id="PTHR33223">
    <property type="entry name" value="CCHC-TYPE DOMAIN-CONTAINING PROTEIN"/>
    <property type="match status" value="1"/>
</dbReference>
<sequence>MEHPGVSTHVFPSTLQLVGEAPCVPAEEVSMILPTLNRYWRLFNDPGLAPLDPGLSPITSILGPPVVITEAFLVLTQQVRTLTVMIQTIVPCIPQLAQASMHQHPHIPRQALQQEEPRSRSSQGEHPGGAPHPPIEATIENPNASVSQPLNRSRDVMRLPLEPDVVSSDSTNSVREQLRQVNQRLDEVQRDFVRSKEEVGETTKGGSPFAPEILDKPIPSSFQLPTLEPYDGSTDPTEHVAAFRAQIALYDTSDVLICRTFPMTLRGLARMWYNRIKPSSISSFDQFTKEFELNFIASSCPRPTVASLLGLTQGNDEPLAQFISRFSTEI</sequence>
<dbReference type="PANTHER" id="PTHR33223:SF10">
    <property type="entry name" value="AMINOTRANSFERASE-LIKE PLANT MOBILE DOMAIN-CONTAINING PROTEIN"/>
    <property type="match status" value="1"/>
</dbReference>
<gene>
    <name evidence="3" type="ORF">B296_00014914</name>
</gene>
<dbReference type="Pfam" id="PF03732">
    <property type="entry name" value="Retrotrans_gag"/>
    <property type="match status" value="1"/>
</dbReference>
<name>A0A426Y4J3_ENSVE</name>
<evidence type="ECO:0000313" key="3">
    <source>
        <dbReference type="EMBL" id="RRT46666.1"/>
    </source>
</evidence>
<dbReference type="AlphaFoldDB" id="A0A426Y4J3"/>
<evidence type="ECO:0000259" key="2">
    <source>
        <dbReference type="Pfam" id="PF03732"/>
    </source>
</evidence>
<feature type="region of interest" description="Disordered" evidence="1">
    <location>
        <begin position="101"/>
        <end position="148"/>
    </location>
</feature>
<dbReference type="EMBL" id="AMZH03015039">
    <property type="protein sequence ID" value="RRT46666.1"/>
    <property type="molecule type" value="Genomic_DNA"/>
</dbReference>
<proteinExistence type="predicted"/>
<evidence type="ECO:0000313" key="4">
    <source>
        <dbReference type="Proteomes" id="UP000287651"/>
    </source>
</evidence>